<keyword evidence="3" id="KW-0449">Lipoprotein</keyword>
<dbReference type="InterPro" id="IPR001818">
    <property type="entry name" value="Pept_M10_metallopeptidase"/>
</dbReference>
<evidence type="ECO:0000256" key="10">
    <source>
        <dbReference type="ARBA" id="ARBA00023145"/>
    </source>
</evidence>
<accession>A0A087H596</accession>
<feature type="signal peptide" evidence="15">
    <location>
        <begin position="1"/>
        <end position="31"/>
    </location>
</feature>
<dbReference type="InterPro" id="IPR006026">
    <property type="entry name" value="Peptidase_Metallo"/>
</dbReference>
<dbReference type="GO" id="GO:0030198">
    <property type="term" value="P:extracellular matrix organization"/>
    <property type="evidence" value="ECO:0007669"/>
    <property type="project" value="TreeGrafter"/>
</dbReference>
<dbReference type="EMBL" id="CM002872">
    <property type="protein sequence ID" value="KFK37298.1"/>
    <property type="molecule type" value="Genomic_DNA"/>
</dbReference>
<evidence type="ECO:0000256" key="9">
    <source>
        <dbReference type="ARBA" id="ARBA00023049"/>
    </source>
</evidence>
<evidence type="ECO:0000313" key="18">
    <source>
        <dbReference type="Proteomes" id="UP000029120"/>
    </source>
</evidence>
<dbReference type="Proteomes" id="UP000029120">
    <property type="component" value="Chromosome 4"/>
</dbReference>
<keyword evidence="8 13" id="KW-0862">Zinc</keyword>
<keyword evidence="3" id="KW-0472">Membrane</keyword>
<dbReference type="InterPro" id="IPR036365">
    <property type="entry name" value="PGBD-like_sf"/>
</dbReference>
<dbReference type="Pfam" id="PF01471">
    <property type="entry name" value="PG_binding_1"/>
    <property type="match status" value="1"/>
</dbReference>
<dbReference type="Pfam" id="PF00413">
    <property type="entry name" value="Peptidase_M10"/>
    <property type="match status" value="1"/>
</dbReference>
<dbReference type="PIRSF" id="PIRSF001191">
    <property type="entry name" value="Peptidase_M10A_matrix"/>
    <property type="match status" value="1"/>
</dbReference>
<dbReference type="GO" id="GO:0004222">
    <property type="term" value="F:metalloendopeptidase activity"/>
    <property type="evidence" value="ECO:0007669"/>
    <property type="project" value="EnsemblPlants"/>
</dbReference>
<keyword evidence="9" id="KW-0482">Metalloprotease</keyword>
<evidence type="ECO:0000256" key="11">
    <source>
        <dbReference type="ARBA" id="ARBA00023180"/>
    </source>
</evidence>
<feature type="binding site" evidence="14">
    <location>
        <position position="223"/>
    </location>
    <ligand>
        <name>Ca(2+)</name>
        <dbReference type="ChEBI" id="CHEBI:29108"/>
        <label>1</label>
    </ligand>
</feature>
<name>A0A087H596_ARAAL</name>
<comment type="similarity">
    <text evidence="2">Belongs to the peptidase M10A family. Matrix metalloproteinases (MMPs) subfamily.</text>
</comment>
<keyword evidence="6 15" id="KW-0732">Signal</keyword>
<keyword evidence="7" id="KW-0378">Hydrolase</keyword>
<dbReference type="OrthoDB" id="406838at2759"/>
<feature type="binding site" evidence="14">
    <location>
        <position position="193"/>
    </location>
    <ligand>
        <name>Zn(2+)</name>
        <dbReference type="ChEBI" id="CHEBI:29105"/>
        <label>1</label>
    </ligand>
</feature>
<evidence type="ECO:0000256" key="14">
    <source>
        <dbReference type="PIRSR" id="PIRSR621190-2"/>
    </source>
</evidence>
<comment type="cofactor">
    <cofactor evidence="14">
        <name>Ca(2+)</name>
        <dbReference type="ChEBI" id="CHEBI:29108"/>
    </cofactor>
    <text evidence="14">Can bind about 5 Ca(2+) ions per subunit.</text>
</comment>
<keyword evidence="10" id="KW-0865">Zymogen</keyword>
<organism evidence="17 18">
    <name type="scientific">Arabis alpina</name>
    <name type="common">Alpine rock-cress</name>
    <dbReference type="NCBI Taxonomy" id="50452"/>
    <lineage>
        <taxon>Eukaryota</taxon>
        <taxon>Viridiplantae</taxon>
        <taxon>Streptophyta</taxon>
        <taxon>Embryophyta</taxon>
        <taxon>Tracheophyta</taxon>
        <taxon>Spermatophyta</taxon>
        <taxon>Magnoliopsida</taxon>
        <taxon>eudicotyledons</taxon>
        <taxon>Gunneridae</taxon>
        <taxon>Pentapetalae</taxon>
        <taxon>rosids</taxon>
        <taxon>malvids</taxon>
        <taxon>Brassicales</taxon>
        <taxon>Brassicaceae</taxon>
        <taxon>Arabideae</taxon>
        <taxon>Arabis</taxon>
    </lineage>
</organism>
<dbReference type="PRINTS" id="PR00138">
    <property type="entry name" value="MATRIXIN"/>
</dbReference>
<protein>
    <recommendedName>
        <fullName evidence="16">Peptidase metallopeptidase domain-containing protein</fullName>
    </recommendedName>
</protein>
<gene>
    <name evidence="17" type="ordered locus">AALP_Aa4g239100</name>
</gene>
<feature type="binding site" evidence="13">
    <location>
        <position position="250"/>
    </location>
    <ligand>
        <name>Zn(2+)</name>
        <dbReference type="ChEBI" id="CHEBI:29105"/>
        <label>2</label>
        <note>catalytic</note>
    </ligand>
</feature>
<comment type="cofactor">
    <cofactor evidence="14">
        <name>Zn(2+)</name>
        <dbReference type="ChEBI" id="CHEBI:29105"/>
    </cofactor>
    <text evidence="14">Binds 2 Zn(2+) ions per subunit.</text>
</comment>
<feature type="binding site" description="in inhibited form" evidence="14">
    <location>
        <position position="99"/>
    </location>
    <ligand>
        <name>Zn(2+)</name>
        <dbReference type="ChEBI" id="CHEBI:29105"/>
        <label>2</label>
        <note>catalytic</note>
    </ligand>
</feature>
<dbReference type="Gramene" id="KFK37298">
    <property type="protein sequence ID" value="KFK37298"/>
    <property type="gene ID" value="AALP_AA4G239100"/>
</dbReference>
<evidence type="ECO:0000256" key="15">
    <source>
        <dbReference type="SAM" id="SignalP"/>
    </source>
</evidence>
<dbReference type="GO" id="GO:0006508">
    <property type="term" value="P:proteolysis"/>
    <property type="evidence" value="ECO:0007669"/>
    <property type="project" value="UniProtKB-KW"/>
</dbReference>
<feature type="domain" description="Peptidase metallopeptidase" evidence="16">
    <location>
        <begin position="124"/>
        <end position="291"/>
    </location>
</feature>
<dbReference type="GO" id="GO:0005886">
    <property type="term" value="C:plasma membrane"/>
    <property type="evidence" value="ECO:0007669"/>
    <property type="project" value="UniProtKB-SubCell"/>
</dbReference>
<dbReference type="PANTHER" id="PTHR10201">
    <property type="entry name" value="MATRIX METALLOPROTEINASE"/>
    <property type="match status" value="1"/>
</dbReference>
<keyword evidence="4" id="KW-0645">Protease</keyword>
<evidence type="ECO:0000256" key="1">
    <source>
        <dbReference type="ARBA" id="ARBA00004471"/>
    </source>
</evidence>
<feature type="binding site" evidence="14">
    <location>
        <position position="264"/>
    </location>
    <ligand>
        <name>Zn(2+)</name>
        <dbReference type="ChEBI" id="CHEBI:29105"/>
        <label>2</label>
        <note>catalytic</note>
    </ligand>
</feature>
<dbReference type="SUPFAM" id="SSF47090">
    <property type="entry name" value="PGBD-like"/>
    <property type="match status" value="1"/>
</dbReference>
<feature type="binding site" evidence="14">
    <location>
        <position position="195"/>
    </location>
    <ligand>
        <name>Zn(2+)</name>
        <dbReference type="ChEBI" id="CHEBI:29105"/>
        <label>1</label>
    </ligand>
</feature>
<dbReference type="InterPro" id="IPR033739">
    <property type="entry name" value="M10A_MMP"/>
</dbReference>
<keyword evidence="3" id="KW-0336">GPI-anchor</keyword>
<evidence type="ECO:0000313" key="17">
    <source>
        <dbReference type="EMBL" id="KFK37298.1"/>
    </source>
</evidence>
<dbReference type="InterPro" id="IPR021190">
    <property type="entry name" value="Pept_M10A"/>
</dbReference>
<feature type="binding site" evidence="14">
    <location>
        <position position="220"/>
    </location>
    <ligand>
        <name>Ca(2+)</name>
        <dbReference type="ChEBI" id="CHEBI:29108"/>
        <label>3</label>
    </ligand>
</feature>
<dbReference type="FunFam" id="3.40.390.10:FF:000018">
    <property type="entry name" value="Metalloendoproteinase 1"/>
    <property type="match status" value="1"/>
</dbReference>
<reference evidence="18" key="1">
    <citation type="journal article" date="2015" name="Nat. Plants">
        <title>Genome expansion of Arabis alpina linked with retrotransposition and reduced symmetric DNA methylation.</title>
        <authorList>
            <person name="Willing E.M."/>
            <person name="Rawat V."/>
            <person name="Mandakova T."/>
            <person name="Maumus F."/>
            <person name="James G.V."/>
            <person name="Nordstroem K.J."/>
            <person name="Becker C."/>
            <person name="Warthmann N."/>
            <person name="Chica C."/>
            <person name="Szarzynska B."/>
            <person name="Zytnicki M."/>
            <person name="Albani M.C."/>
            <person name="Kiefer C."/>
            <person name="Bergonzi S."/>
            <person name="Castaings L."/>
            <person name="Mateos J.L."/>
            <person name="Berns M.C."/>
            <person name="Bujdoso N."/>
            <person name="Piofczyk T."/>
            <person name="de Lorenzo L."/>
            <person name="Barrero-Sicilia C."/>
            <person name="Mateos I."/>
            <person name="Piednoel M."/>
            <person name="Hagmann J."/>
            <person name="Chen-Min-Tao R."/>
            <person name="Iglesias-Fernandez R."/>
            <person name="Schuster S.C."/>
            <person name="Alonso-Blanco C."/>
            <person name="Roudier F."/>
            <person name="Carbonero P."/>
            <person name="Paz-Ares J."/>
            <person name="Davis S.J."/>
            <person name="Pecinka A."/>
            <person name="Quesneville H."/>
            <person name="Colot V."/>
            <person name="Lysak M.A."/>
            <person name="Weigel D."/>
            <person name="Coupland G."/>
            <person name="Schneeberger K."/>
        </authorList>
    </citation>
    <scope>NUCLEOTIDE SEQUENCE [LARGE SCALE GENOMIC DNA]</scope>
    <source>
        <strain evidence="18">cv. Pajares</strain>
    </source>
</reference>
<dbReference type="GO" id="GO:0030574">
    <property type="term" value="P:collagen catabolic process"/>
    <property type="evidence" value="ECO:0007669"/>
    <property type="project" value="TreeGrafter"/>
</dbReference>
<keyword evidence="11" id="KW-0325">Glycoprotein</keyword>
<evidence type="ECO:0000256" key="4">
    <source>
        <dbReference type="ARBA" id="ARBA00022670"/>
    </source>
</evidence>
<dbReference type="PANTHER" id="PTHR10201:SF321">
    <property type="entry name" value="METALLOENDOPROTEINASE 4-MMP"/>
    <property type="match status" value="1"/>
</dbReference>
<evidence type="ECO:0000256" key="2">
    <source>
        <dbReference type="ARBA" id="ARBA00009614"/>
    </source>
</evidence>
<evidence type="ECO:0000259" key="16">
    <source>
        <dbReference type="SMART" id="SM00235"/>
    </source>
</evidence>
<feature type="binding site" evidence="14">
    <location>
        <position position="200"/>
    </location>
    <ligand>
        <name>Ca(2+)</name>
        <dbReference type="ChEBI" id="CHEBI:29108"/>
        <label>3</label>
    </ligand>
</feature>
<sequence length="336" mass="37730">MLHHHNHHSCTHKHIFSFFLLYLHISQTIEARIIPSRKSDVTIPEIKRHLHRFGYLSHNNNNNEEQFQQALSRYQKNLGLPITGKPDSDTLTQILLPRCGFPDNVEELKTSPFHTRQSYVYFPGTPKWNRDNPLKLTYAFSHENLTPHVTLTDIKRVFSRAFNKWASVIPITFIETEDYVIADIKIGFFAGDHGDGEPFDGVLGVLAHTFSPENGRLHLDKAEIWTVDFDVEKSNVAVDLESVAVHEIGHVLGLGHSSVKEAAMYPTLKPRSKKVDLSVDDVVGVQSLYGTNPNFTFGGLLASETSSNLGYGTMIRSQGIVYLSLGIVLVMGLLSL</sequence>
<dbReference type="eggNOG" id="KOG1565">
    <property type="taxonomic scope" value="Eukaryota"/>
</dbReference>
<dbReference type="GO" id="GO:0031012">
    <property type="term" value="C:extracellular matrix"/>
    <property type="evidence" value="ECO:0007669"/>
    <property type="project" value="InterPro"/>
</dbReference>
<feature type="binding site" evidence="13">
    <location>
        <position position="246"/>
    </location>
    <ligand>
        <name>Zn(2+)</name>
        <dbReference type="ChEBI" id="CHEBI:29105"/>
        <label>2</label>
        <note>catalytic</note>
    </ligand>
</feature>
<feature type="binding site" evidence="14">
    <location>
        <position position="183"/>
    </location>
    <ligand>
        <name>Ca(2+)</name>
        <dbReference type="ChEBI" id="CHEBI:29108"/>
        <label>2</label>
    </ligand>
</feature>
<dbReference type="OMA" id="HHPCNRK"/>
<keyword evidence="18" id="KW-1185">Reference proteome</keyword>
<evidence type="ECO:0000256" key="6">
    <source>
        <dbReference type="ARBA" id="ARBA00022729"/>
    </source>
</evidence>
<evidence type="ECO:0000256" key="12">
    <source>
        <dbReference type="PIRSR" id="PIRSR001191-1"/>
    </source>
</evidence>
<dbReference type="GO" id="GO:0008270">
    <property type="term" value="F:zinc ion binding"/>
    <property type="evidence" value="ECO:0007669"/>
    <property type="project" value="InterPro"/>
</dbReference>
<dbReference type="GO" id="GO:0098552">
    <property type="term" value="C:side of membrane"/>
    <property type="evidence" value="ECO:0007669"/>
    <property type="project" value="UniProtKB-KW"/>
</dbReference>
<feature type="binding site" evidence="14">
    <location>
        <position position="201"/>
    </location>
    <ligand>
        <name>Ca(2+)</name>
        <dbReference type="ChEBI" id="CHEBI:29108"/>
        <label>3</label>
    </ligand>
</feature>
<feature type="chain" id="PRO_5001822885" description="Peptidase metallopeptidase domain-containing protein" evidence="15">
    <location>
        <begin position="32"/>
        <end position="336"/>
    </location>
</feature>
<feature type="binding site" evidence="14">
    <location>
        <position position="218"/>
    </location>
    <ligand>
        <name>Zn(2+)</name>
        <dbReference type="ChEBI" id="CHEBI:29105"/>
        <label>1</label>
    </ligand>
</feature>
<evidence type="ECO:0000256" key="7">
    <source>
        <dbReference type="ARBA" id="ARBA00022801"/>
    </source>
</evidence>
<evidence type="ECO:0000256" key="3">
    <source>
        <dbReference type="ARBA" id="ARBA00022622"/>
    </source>
</evidence>
<dbReference type="AlphaFoldDB" id="A0A087H596"/>
<dbReference type="InterPro" id="IPR002477">
    <property type="entry name" value="Peptidoglycan-bd-like"/>
</dbReference>
<keyword evidence="5 13" id="KW-0479">Metal-binding</keyword>
<dbReference type="SMART" id="SM00235">
    <property type="entry name" value="ZnMc"/>
    <property type="match status" value="1"/>
</dbReference>
<proteinExistence type="inferred from homology"/>
<evidence type="ECO:0000256" key="8">
    <source>
        <dbReference type="ARBA" id="ARBA00022833"/>
    </source>
</evidence>
<feature type="binding site" evidence="13">
    <location>
        <position position="256"/>
    </location>
    <ligand>
        <name>Zn(2+)</name>
        <dbReference type="ChEBI" id="CHEBI:29105"/>
        <label>2</label>
        <note>catalytic</note>
    </ligand>
</feature>
<keyword evidence="14" id="KW-0106">Calcium</keyword>
<evidence type="ECO:0000256" key="13">
    <source>
        <dbReference type="PIRSR" id="PIRSR001191-2"/>
    </source>
</evidence>
<dbReference type="InterPro" id="IPR024079">
    <property type="entry name" value="MetalloPept_cat_dom_sf"/>
</dbReference>
<dbReference type="CDD" id="cd04278">
    <property type="entry name" value="ZnMc_MMP"/>
    <property type="match status" value="1"/>
</dbReference>
<feature type="active site" evidence="12">
    <location>
        <position position="247"/>
    </location>
</feature>
<dbReference type="MEROPS" id="M10.A02"/>
<feature type="binding site" evidence="14">
    <location>
        <position position="223"/>
    </location>
    <ligand>
        <name>Ca(2+)</name>
        <dbReference type="ChEBI" id="CHEBI:29108"/>
        <label>3</label>
    </ligand>
</feature>
<feature type="binding site" evidence="14">
    <location>
        <position position="208"/>
    </location>
    <ligand>
        <name>Zn(2+)</name>
        <dbReference type="ChEBI" id="CHEBI:29105"/>
        <label>1</label>
    </ligand>
</feature>
<comment type="subcellular location">
    <subcellularLocation>
        <location evidence="1">Cell membrane</location>
        <topology evidence="1">Lipid-anchor</topology>
        <topology evidence="1">GPI-anchor</topology>
        <orientation evidence="1">Extracellular side</orientation>
    </subcellularLocation>
</comment>
<dbReference type="Gene3D" id="3.40.390.10">
    <property type="entry name" value="Collagenase (Catalytic Domain)"/>
    <property type="match status" value="1"/>
</dbReference>
<dbReference type="SUPFAM" id="SSF55486">
    <property type="entry name" value="Metalloproteases ('zincins'), catalytic domain"/>
    <property type="match status" value="1"/>
</dbReference>
<evidence type="ECO:0000256" key="5">
    <source>
        <dbReference type="ARBA" id="ARBA00022723"/>
    </source>
</evidence>